<comment type="caution">
    <text evidence="2">The sequence shown here is derived from an EMBL/GenBank/DDBJ whole genome shotgun (WGS) entry which is preliminary data.</text>
</comment>
<dbReference type="PANTHER" id="PTHR10491:SF4">
    <property type="entry name" value="METHIONINE ADENOSYLTRANSFERASE 2 SUBUNIT BETA"/>
    <property type="match status" value="1"/>
</dbReference>
<dbReference type="InterPro" id="IPR005913">
    <property type="entry name" value="dTDP_dehydrorham_reduct"/>
</dbReference>
<accession>A0ABU2CZC2</accession>
<dbReference type="InterPro" id="IPR036291">
    <property type="entry name" value="NAD(P)-bd_dom_sf"/>
</dbReference>
<dbReference type="InterPro" id="IPR029903">
    <property type="entry name" value="RmlD-like-bd"/>
</dbReference>
<dbReference type="Pfam" id="PF04321">
    <property type="entry name" value="RmlD_sub_bind"/>
    <property type="match status" value="1"/>
</dbReference>
<keyword evidence="3" id="KW-1185">Reference proteome</keyword>
<evidence type="ECO:0000313" key="2">
    <source>
        <dbReference type="EMBL" id="MDR7665085.1"/>
    </source>
</evidence>
<dbReference type="RefSeq" id="WP_310575113.1">
    <property type="nucleotide sequence ID" value="NZ_JAVKPK010000013.1"/>
</dbReference>
<dbReference type="EMBL" id="JAVKPK010000013">
    <property type="protein sequence ID" value="MDR7665085.1"/>
    <property type="molecule type" value="Genomic_DNA"/>
</dbReference>
<feature type="domain" description="RmlD-like substrate binding" evidence="1">
    <location>
        <begin position="5"/>
        <end position="116"/>
    </location>
</feature>
<dbReference type="Gene3D" id="3.40.50.720">
    <property type="entry name" value="NAD(P)-binding Rossmann-like Domain"/>
    <property type="match status" value="1"/>
</dbReference>
<dbReference type="Proteomes" id="UP001246244">
    <property type="component" value="Unassembled WGS sequence"/>
</dbReference>
<evidence type="ECO:0000259" key="1">
    <source>
        <dbReference type="Pfam" id="PF04321"/>
    </source>
</evidence>
<name>A0ABU2CZC2_9EURY</name>
<organism evidence="2 3">
    <name type="scientific">Methanosarcina baikalica</name>
    <dbReference type="NCBI Taxonomy" id="3073890"/>
    <lineage>
        <taxon>Archaea</taxon>
        <taxon>Methanobacteriati</taxon>
        <taxon>Methanobacteriota</taxon>
        <taxon>Stenosarchaea group</taxon>
        <taxon>Methanomicrobia</taxon>
        <taxon>Methanosarcinales</taxon>
        <taxon>Methanosarcinaceae</taxon>
        <taxon>Methanosarcina</taxon>
    </lineage>
</organism>
<sequence length="119" mass="12799">MGAIKTLIIGSSGMLGSDLCKVFPDSVKLTHRDFDITNREQVIESILKIKPDVVINAAACTNVDGCEDNQELAFQINGHGPGYIAEACSIARAKLVHFSTDYVFDGSKKEYAESDICGG</sequence>
<proteinExistence type="predicted"/>
<reference evidence="3" key="1">
    <citation type="submission" date="2023-07" db="EMBL/GenBank/DDBJ databases">
        <title>Whole-genome sequencing of a new Methanosarcina sp. Z-7115.</title>
        <authorList>
            <person name="Zhilina T.N."/>
            <person name="Merkel A.Y."/>
        </authorList>
    </citation>
    <scope>NUCLEOTIDE SEQUENCE [LARGE SCALE GENOMIC DNA]</scope>
    <source>
        <strain evidence="3">Z-7115</strain>
    </source>
</reference>
<gene>
    <name evidence="2" type="ORF">RG963_04620</name>
</gene>
<evidence type="ECO:0000313" key="3">
    <source>
        <dbReference type="Proteomes" id="UP001246244"/>
    </source>
</evidence>
<dbReference type="PANTHER" id="PTHR10491">
    <property type="entry name" value="DTDP-4-DEHYDRORHAMNOSE REDUCTASE"/>
    <property type="match status" value="1"/>
</dbReference>
<dbReference type="SUPFAM" id="SSF51735">
    <property type="entry name" value="NAD(P)-binding Rossmann-fold domains"/>
    <property type="match status" value="1"/>
</dbReference>
<protein>
    <submittedName>
        <fullName evidence="2">Sugar nucleotide-binding protein</fullName>
    </submittedName>
</protein>